<dbReference type="AlphaFoldDB" id="A0A5P2AYF1"/>
<dbReference type="PANTHER" id="PTHR11575:SF6">
    <property type="entry name" value="2',3'-CYCLIC-NUCLEOTIDE 2'-PHOSPHODIESTERASE_3'-NUCLEOTIDASE"/>
    <property type="match status" value="1"/>
</dbReference>
<comment type="catalytic activity">
    <reaction evidence="2">
        <text>a nucleoside 2',3'-cyclic phosphate + H2O = a nucleoside 3'-phosphate + H(+)</text>
        <dbReference type="Rhea" id="RHEA:19621"/>
        <dbReference type="ChEBI" id="CHEBI:15377"/>
        <dbReference type="ChEBI" id="CHEBI:15378"/>
        <dbReference type="ChEBI" id="CHEBI:66949"/>
        <dbReference type="ChEBI" id="CHEBI:66954"/>
        <dbReference type="EC" id="3.1.4.16"/>
    </reaction>
</comment>
<dbReference type="InterPro" id="IPR008334">
    <property type="entry name" value="5'-Nucleotdase_C"/>
</dbReference>
<keyword evidence="8 11" id="KW-0547">Nucleotide-binding</keyword>
<dbReference type="OrthoDB" id="1016457at2"/>
<name>A0A5P2AYF1_STRVZ</name>
<dbReference type="GO" id="GO:0030288">
    <property type="term" value="C:outer membrane-bounded periplasmic space"/>
    <property type="evidence" value="ECO:0007669"/>
    <property type="project" value="TreeGrafter"/>
</dbReference>
<comment type="cofactor">
    <cofactor evidence="3">
        <name>a divalent metal cation</name>
        <dbReference type="ChEBI" id="CHEBI:60240"/>
    </cofactor>
</comment>
<dbReference type="GO" id="GO:0008663">
    <property type="term" value="F:2',3'-cyclic-nucleotide 2'-phosphodiesterase activity"/>
    <property type="evidence" value="ECO:0007669"/>
    <property type="project" value="UniProtKB-EC"/>
</dbReference>
<dbReference type="GO" id="GO:0000166">
    <property type="term" value="F:nucleotide binding"/>
    <property type="evidence" value="ECO:0007669"/>
    <property type="project" value="UniProtKB-KW"/>
</dbReference>
<dbReference type="InterPro" id="IPR041827">
    <property type="entry name" value="CpdB_N"/>
</dbReference>
<evidence type="ECO:0000256" key="10">
    <source>
        <dbReference type="ARBA" id="ARBA00023268"/>
    </source>
</evidence>
<keyword evidence="6" id="KW-0479">Metal-binding</keyword>
<evidence type="ECO:0000256" key="3">
    <source>
        <dbReference type="ARBA" id="ARBA00001968"/>
    </source>
</evidence>
<evidence type="ECO:0000313" key="15">
    <source>
        <dbReference type="Proteomes" id="UP000324106"/>
    </source>
</evidence>
<accession>A0A5P2AYF1</accession>
<organism evidence="14 15">
    <name type="scientific">Streptomyces venezuelae</name>
    <dbReference type="NCBI Taxonomy" id="54571"/>
    <lineage>
        <taxon>Bacteria</taxon>
        <taxon>Bacillati</taxon>
        <taxon>Actinomycetota</taxon>
        <taxon>Actinomycetes</taxon>
        <taxon>Kitasatosporales</taxon>
        <taxon>Streptomycetaceae</taxon>
        <taxon>Streptomyces</taxon>
    </lineage>
</organism>
<dbReference type="Gene3D" id="3.60.21.10">
    <property type="match status" value="1"/>
</dbReference>
<dbReference type="InterPro" id="IPR006179">
    <property type="entry name" value="5_nucleotidase/apyrase"/>
</dbReference>
<evidence type="ECO:0000259" key="12">
    <source>
        <dbReference type="Pfam" id="PF00149"/>
    </source>
</evidence>
<evidence type="ECO:0000256" key="4">
    <source>
        <dbReference type="ARBA" id="ARBA00004196"/>
    </source>
</evidence>
<dbReference type="Pfam" id="PF02872">
    <property type="entry name" value="5_nucleotid_C"/>
    <property type="match status" value="1"/>
</dbReference>
<dbReference type="InterPro" id="IPR006311">
    <property type="entry name" value="TAT_signal"/>
</dbReference>
<dbReference type="EMBL" id="CP029194">
    <property type="protein sequence ID" value="QES22797.1"/>
    <property type="molecule type" value="Genomic_DNA"/>
</dbReference>
<evidence type="ECO:0000256" key="2">
    <source>
        <dbReference type="ARBA" id="ARBA00001730"/>
    </source>
</evidence>
<evidence type="ECO:0000256" key="9">
    <source>
        <dbReference type="ARBA" id="ARBA00022801"/>
    </source>
</evidence>
<evidence type="ECO:0000256" key="8">
    <source>
        <dbReference type="ARBA" id="ARBA00022741"/>
    </source>
</evidence>
<evidence type="ECO:0000256" key="6">
    <source>
        <dbReference type="ARBA" id="ARBA00022723"/>
    </source>
</evidence>
<evidence type="ECO:0000256" key="1">
    <source>
        <dbReference type="ARBA" id="ARBA00000527"/>
    </source>
</evidence>
<dbReference type="InterPro" id="IPR004843">
    <property type="entry name" value="Calcineurin-like_PHP"/>
</dbReference>
<dbReference type="Pfam" id="PF00149">
    <property type="entry name" value="Metallophos"/>
    <property type="match status" value="1"/>
</dbReference>
<dbReference type="PANTHER" id="PTHR11575">
    <property type="entry name" value="5'-NUCLEOTIDASE-RELATED"/>
    <property type="match status" value="1"/>
</dbReference>
<dbReference type="Proteomes" id="UP000324106">
    <property type="component" value="Chromosome"/>
</dbReference>
<reference evidence="14 15" key="1">
    <citation type="submission" date="2018-05" db="EMBL/GenBank/DDBJ databases">
        <title>Streptomyces venezuelae.</title>
        <authorList>
            <person name="Kim W."/>
            <person name="Lee N."/>
            <person name="Cho B.-K."/>
        </authorList>
    </citation>
    <scope>NUCLEOTIDE SEQUENCE [LARGE SCALE GENOMIC DNA]</scope>
    <source>
        <strain evidence="14 15">ATCC 15068</strain>
    </source>
</reference>
<comment type="subcellular location">
    <subcellularLocation>
        <location evidence="4">Cell envelope</location>
    </subcellularLocation>
</comment>
<dbReference type="GO" id="GO:0009166">
    <property type="term" value="P:nucleotide catabolic process"/>
    <property type="evidence" value="ECO:0007669"/>
    <property type="project" value="InterPro"/>
</dbReference>
<dbReference type="RefSeq" id="WP_150271304.1">
    <property type="nucleotide sequence ID" value="NZ_CP029194.1"/>
</dbReference>
<feature type="domain" description="5'-Nucleotidase C-terminal" evidence="13">
    <location>
        <begin position="372"/>
        <end position="551"/>
    </location>
</feature>
<dbReference type="PROSITE" id="PS51318">
    <property type="entry name" value="TAT"/>
    <property type="match status" value="1"/>
</dbReference>
<comment type="catalytic activity">
    <reaction evidence="1">
        <text>a ribonucleoside 3'-phosphate + H2O = a ribonucleoside + phosphate</text>
        <dbReference type="Rhea" id="RHEA:10144"/>
        <dbReference type="ChEBI" id="CHEBI:13197"/>
        <dbReference type="ChEBI" id="CHEBI:15377"/>
        <dbReference type="ChEBI" id="CHEBI:18254"/>
        <dbReference type="ChEBI" id="CHEBI:43474"/>
        <dbReference type="EC" id="3.1.3.6"/>
    </reaction>
</comment>
<dbReference type="SUPFAM" id="SSF56300">
    <property type="entry name" value="Metallo-dependent phosphatases"/>
    <property type="match status" value="1"/>
</dbReference>
<gene>
    <name evidence="14" type="ORF">DEJ46_29825</name>
</gene>
<feature type="domain" description="Calcineurin-like phosphoesterase" evidence="12">
    <location>
        <begin position="45"/>
        <end position="291"/>
    </location>
</feature>
<protein>
    <submittedName>
        <fullName evidence="14">Bifunctional metallophosphatase/5'-nucleotidase</fullName>
    </submittedName>
</protein>
<dbReference type="CDD" id="cd07410">
    <property type="entry name" value="MPP_CpdB_N"/>
    <property type="match status" value="1"/>
</dbReference>
<dbReference type="GO" id="GO:0008254">
    <property type="term" value="F:3'-nucleotidase activity"/>
    <property type="evidence" value="ECO:0007669"/>
    <property type="project" value="UniProtKB-EC"/>
</dbReference>
<dbReference type="InterPro" id="IPR029052">
    <property type="entry name" value="Metallo-depent_PP-like"/>
</dbReference>
<dbReference type="InterPro" id="IPR006146">
    <property type="entry name" value="5'-Nucleotdase_CS"/>
</dbReference>
<dbReference type="InterPro" id="IPR036907">
    <property type="entry name" value="5'-Nucleotdase_C_sf"/>
</dbReference>
<proteinExistence type="inferred from homology"/>
<dbReference type="GO" id="GO:0046872">
    <property type="term" value="F:metal ion binding"/>
    <property type="evidence" value="ECO:0007669"/>
    <property type="project" value="UniProtKB-KW"/>
</dbReference>
<comment type="similarity">
    <text evidence="5 11">Belongs to the 5'-nucleotidase family.</text>
</comment>
<dbReference type="Gene3D" id="3.90.780.10">
    <property type="entry name" value="5'-Nucleotidase, C-terminal domain"/>
    <property type="match status" value="1"/>
</dbReference>
<keyword evidence="7" id="KW-0732">Signal</keyword>
<keyword evidence="9 11" id="KW-0378">Hydrolase</keyword>
<evidence type="ECO:0000256" key="5">
    <source>
        <dbReference type="ARBA" id="ARBA00006654"/>
    </source>
</evidence>
<sequence>MPLNRRTFLESSVAVGAGAALTAGVAAPAEAHERRPKPAKRYAFTVMGTTDLHGNVFNWDYFTDKEFDDKAHNDIGLAKISTLVDQVRAAKGRRNTLLIDAGDTIQGTQLSYYYAKVDPITKAGGPVHPMAQAMNAIGYDAAALGNHEFNYGIPVLRKFEEQCDFPLLGANALDAKTLRPAFPPYSMHRMCTPHGRDVKVAILGLTNPGIAIWDKANVSGKMVFPGLEEQAAKWVPKLRSMGADVVVVSAHSGSSGTSSYGDQLPHIENAAGLVAEQVPGIDAILVGHAHTEIAEYRVKNKETGKDVVLSEPLKWGQRLTTFDFDLVWEKGRWVVEKVAAQVLNSNTVAEDPKITGLLADEHRKVVAYVNQVIGTSTAVMTTADAPWKDEPIIDLINVVQAETVKAALAGGAHAALPVLSQASCFSRTARIPAGAISIKDAAGLYPFENTLEARLLTGAQLKEYLEYSAKYYVRTAADAPVDTAKLTNADGTPDYNYDAVSGLTYEIDIAKPAGQRIVGLSFEGKPLDPAAKFVLAVNNYRASGGGAFPHIANAQQLWANSDEIRNTIIQWVQAKGTVDPGLFASVDWKLTRDGVPVF</sequence>
<dbReference type="PRINTS" id="PR01607">
    <property type="entry name" value="APYRASEFAMLY"/>
</dbReference>
<keyword evidence="10" id="KW-0511">Multifunctional enzyme</keyword>
<evidence type="ECO:0000256" key="11">
    <source>
        <dbReference type="RuleBase" id="RU362119"/>
    </source>
</evidence>
<evidence type="ECO:0000256" key="7">
    <source>
        <dbReference type="ARBA" id="ARBA00022729"/>
    </source>
</evidence>
<dbReference type="PROSITE" id="PS00786">
    <property type="entry name" value="5_NUCLEOTIDASE_2"/>
    <property type="match status" value="1"/>
</dbReference>
<evidence type="ECO:0000259" key="13">
    <source>
        <dbReference type="Pfam" id="PF02872"/>
    </source>
</evidence>
<evidence type="ECO:0000313" key="14">
    <source>
        <dbReference type="EMBL" id="QES22797.1"/>
    </source>
</evidence>
<dbReference type="SUPFAM" id="SSF55816">
    <property type="entry name" value="5'-nucleotidase (syn. UDP-sugar hydrolase), C-terminal domain"/>
    <property type="match status" value="1"/>
</dbReference>